<accession>A0ABX0P257</accession>
<evidence type="ECO:0000313" key="1">
    <source>
        <dbReference type="EMBL" id="NHZ93322.1"/>
    </source>
</evidence>
<keyword evidence="2" id="KW-1185">Reference proteome</keyword>
<protein>
    <submittedName>
        <fullName evidence="1">Rhs element Vgr protein</fullName>
    </submittedName>
</protein>
<dbReference type="Proteomes" id="UP000609726">
    <property type="component" value="Unassembled WGS sequence"/>
</dbReference>
<comment type="caution">
    <text evidence="1">The sequence shown here is derived from an EMBL/GenBank/DDBJ whole genome shotgun (WGS) entry which is preliminary data.</text>
</comment>
<organism evidence="1 2">
    <name type="scientific">Massilia mucilaginosa</name>
    <dbReference type="NCBI Taxonomy" id="2609282"/>
    <lineage>
        <taxon>Bacteria</taxon>
        <taxon>Pseudomonadati</taxon>
        <taxon>Pseudomonadota</taxon>
        <taxon>Betaproteobacteria</taxon>
        <taxon>Burkholderiales</taxon>
        <taxon>Oxalobacteraceae</taxon>
        <taxon>Telluria group</taxon>
        <taxon>Massilia</taxon>
    </lineage>
</organism>
<dbReference type="EMBL" id="WHJH01000069">
    <property type="protein sequence ID" value="NHZ93322.1"/>
    <property type="molecule type" value="Genomic_DNA"/>
</dbReference>
<evidence type="ECO:0000313" key="2">
    <source>
        <dbReference type="Proteomes" id="UP000609726"/>
    </source>
</evidence>
<proteinExistence type="predicted"/>
<sequence length="161" mass="18597">MASTLFGDAIDYARVEVHARRYLPFGLQPKNCAMTPNGTIYFDKSRCLPDFSAGNEHTRHWFMHEMVHVWQHQLGYPVWWRGALRIGLSYAYELAAHKTLADFNMEAQGDLLADYFVLKFLRSSKAMEQQRYARSLSLFETVLAGFRQDPAGRNHLPGARR</sequence>
<gene>
    <name evidence="1" type="ORF">F2P45_30575</name>
</gene>
<name>A0ABX0P257_9BURK</name>
<reference evidence="1 2" key="1">
    <citation type="submission" date="2019-10" db="EMBL/GenBank/DDBJ databases">
        <title>Taxonomy of Antarctic Massilia spp.: description of Massilia rubra sp. nov., Massilia aquatica sp. nov., Massilia mucilaginosa sp. nov., Massilia frigida sp. nov. isolated from streams, lakes and regoliths.</title>
        <authorList>
            <person name="Holochova P."/>
            <person name="Sedlacek I."/>
            <person name="Kralova S."/>
            <person name="Maslanova I."/>
            <person name="Busse H.-J."/>
            <person name="Stankova E."/>
            <person name="Vrbovska V."/>
            <person name="Kovarovic V."/>
            <person name="Bartak M."/>
            <person name="Svec P."/>
            <person name="Pantucek R."/>
        </authorList>
    </citation>
    <scope>NUCLEOTIDE SEQUENCE [LARGE SCALE GENOMIC DNA]</scope>
    <source>
        <strain evidence="1 2">CCM 8733</strain>
    </source>
</reference>